<keyword evidence="4" id="KW-1003">Cell membrane</keyword>
<gene>
    <name evidence="13" type="ORF">O3P69_008263</name>
</gene>
<feature type="region of interest" description="Disordered" evidence="10">
    <location>
        <begin position="205"/>
        <end position="228"/>
    </location>
</feature>
<evidence type="ECO:0000256" key="7">
    <source>
        <dbReference type="ARBA" id="ARBA00023065"/>
    </source>
</evidence>
<feature type="compositionally biased region" description="Polar residues" evidence="10">
    <location>
        <begin position="206"/>
        <end position="220"/>
    </location>
</feature>
<keyword evidence="7 9" id="KW-0406">Ion transport</keyword>
<dbReference type="PRINTS" id="PR01231">
    <property type="entry name" value="HCO3TRNSPORT"/>
</dbReference>
<accession>A0AAW0T0P0</accession>
<feature type="transmembrane region" description="Helical" evidence="9">
    <location>
        <begin position="1282"/>
        <end position="1305"/>
    </location>
</feature>
<dbReference type="InterPro" id="IPR013769">
    <property type="entry name" value="Band3_cytoplasmic_dom"/>
</dbReference>
<protein>
    <recommendedName>
        <fullName evidence="9">Anion exchange protein</fullName>
    </recommendedName>
</protein>
<comment type="caution">
    <text evidence="13">The sequence shown here is derived from an EMBL/GenBank/DDBJ whole genome shotgun (WGS) entry which is preliminary data.</text>
</comment>
<dbReference type="PANTHER" id="PTHR11453:SF47">
    <property type="entry name" value="ANION EXCHANGE PROTEIN"/>
    <property type="match status" value="1"/>
</dbReference>
<dbReference type="Proteomes" id="UP001487740">
    <property type="component" value="Unassembled WGS sequence"/>
</dbReference>
<dbReference type="GO" id="GO:0005452">
    <property type="term" value="F:solute:inorganic anion antiporter activity"/>
    <property type="evidence" value="ECO:0007669"/>
    <property type="project" value="InterPro"/>
</dbReference>
<comment type="subcellular location">
    <subcellularLocation>
        <location evidence="1">Cell membrane</location>
        <topology evidence="1">Multi-pass membrane protein</topology>
    </subcellularLocation>
    <subcellularLocation>
        <location evidence="9">Membrane</location>
        <topology evidence="9">Multi-pass membrane protein</topology>
    </subcellularLocation>
</comment>
<keyword evidence="5 9" id="KW-0812">Transmembrane</keyword>
<dbReference type="EMBL" id="JARAKH010000041">
    <property type="protein sequence ID" value="KAK8381274.1"/>
    <property type="molecule type" value="Genomic_DNA"/>
</dbReference>
<evidence type="ECO:0000259" key="12">
    <source>
        <dbReference type="Pfam" id="PF07565"/>
    </source>
</evidence>
<reference evidence="13 14" key="1">
    <citation type="submission" date="2023-03" db="EMBL/GenBank/DDBJ databases">
        <title>High-quality genome of Scylla paramamosain provides insights in environmental adaptation.</title>
        <authorList>
            <person name="Zhang L."/>
        </authorList>
    </citation>
    <scope>NUCLEOTIDE SEQUENCE [LARGE SCALE GENOMIC DNA]</scope>
    <source>
        <strain evidence="13">LZ_2023a</strain>
        <tissue evidence="13">Muscle</tissue>
    </source>
</reference>
<feature type="domain" description="Band 3 cytoplasmic" evidence="12">
    <location>
        <begin position="519"/>
        <end position="854"/>
    </location>
</feature>
<feature type="transmembrane region" description="Helical" evidence="9">
    <location>
        <begin position="1412"/>
        <end position="1431"/>
    </location>
</feature>
<evidence type="ECO:0000256" key="1">
    <source>
        <dbReference type="ARBA" id="ARBA00004651"/>
    </source>
</evidence>
<feature type="transmembrane region" description="Helical" evidence="9">
    <location>
        <begin position="987"/>
        <end position="1009"/>
    </location>
</feature>
<feature type="compositionally biased region" description="Basic residues" evidence="10">
    <location>
        <begin position="402"/>
        <end position="412"/>
    </location>
</feature>
<organism evidence="13 14">
    <name type="scientific">Scylla paramamosain</name>
    <name type="common">Mud crab</name>
    <dbReference type="NCBI Taxonomy" id="85552"/>
    <lineage>
        <taxon>Eukaryota</taxon>
        <taxon>Metazoa</taxon>
        <taxon>Ecdysozoa</taxon>
        <taxon>Arthropoda</taxon>
        <taxon>Crustacea</taxon>
        <taxon>Multicrustacea</taxon>
        <taxon>Malacostraca</taxon>
        <taxon>Eumalacostraca</taxon>
        <taxon>Eucarida</taxon>
        <taxon>Decapoda</taxon>
        <taxon>Pleocyemata</taxon>
        <taxon>Brachyura</taxon>
        <taxon>Eubrachyura</taxon>
        <taxon>Portunoidea</taxon>
        <taxon>Portunidae</taxon>
        <taxon>Portuninae</taxon>
        <taxon>Scylla</taxon>
    </lineage>
</organism>
<evidence type="ECO:0000259" key="11">
    <source>
        <dbReference type="Pfam" id="PF00955"/>
    </source>
</evidence>
<dbReference type="GO" id="GO:0051453">
    <property type="term" value="P:regulation of intracellular pH"/>
    <property type="evidence" value="ECO:0007669"/>
    <property type="project" value="TreeGrafter"/>
</dbReference>
<evidence type="ECO:0000256" key="5">
    <source>
        <dbReference type="ARBA" id="ARBA00022692"/>
    </source>
</evidence>
<feature type="transmembrane region" description="Helical" evidence="9">
    <location>
        <begin position="1061"/>
        <end position="1079"/>
    </location>
</feature>
<feature type="region of interest" description="Disordered" evidence="10">
    <location>
        <begin position="879"/>
        <end position="909"/>
    </location>
</feature>
<feature type="domain" description="Bicarbonate transporter-like transmembrane" evidence="11">
    <location>
        <begin position="916"/>
        <end position="1470"/>
    </location>
</feature>
<feature type="region of interest" description="Disordered" evidence="10">
    <location>
        <begin position="247"/>
        <end position="435"/>
    </location>
</feature>
<evidence type="ECO:0000256" key="3">
    <source>
        <dbReference type="ARBA" id="ARBA00022448"/>
    </source>
</evidence>
<dbReference type="GO" id="GO:0008509">
    <property type="term" value="F:monoatomic anion transmembrane transporter activity"/>
    <property type="evidence" value="ECO:0007669"/>
    <property type="project" value="InterPro"/>
</dbReference>
<feature type="transmembrane region" description="Helical" evidence="9">
    <location>
        <begin position="943"/>
        <end position="966"/>
    </location>
</feature>
<dbReference type="Gene3D" id="3.40.930.10">
    <property type="entry name" value="Mannitol-specific EII, Chain A"/>
    <property type="match status" value="1"/>
</dbReference>
<feature type="transmembrane region" description="Helical" evidence="9">
    <location>
        <begin position="1368"/>
        <end position="1392"/>
    </location>
</feature>
<dbReference type="InterPro" id="IPR016152">
    <property type="entry name" value="PTrfase/Anion_transptr"/>
</dbReference>
<dbReference type="FunFam" id="3.40.930.10:FF:000020">
    <property type="entry name" value="Anion exchange protein"/>
    <property type="match status" value="1"/>
</dbReference>
<evidence type="ECO:0000256" key="9">
    <source>
        <dbReference type="RuleBase" id="RU362035"/>
    </source>
</evidence>
<comment type="similarity">
    <text evidence="2 9">Belongs to the anion exchanger (TC 2.A.31) family.</text>
</comment>
<keyword evidence="3 9" id="KW-0813">Transport</keyword>
<evidence type="ECO:0000256" key="2">
    <source>
        <dbReference type="ARBA" id="ARBA00010993"/>
    </source>
</evidence>
<sequence length="1548" mass="170898">MSSLKVSGASWQVKTVQASRLGQRFVCGASRPPARRAPQTCREQHEVRLHAATRETVGAVGEGGGEGSTRQRHLALVKSTEVVEEVVPWARPGMTRCARCVCESCPSLPPPPTAPTHPHLSPHISTAQQANVNSNRVVELSSVVGVEGDSHGQDNVVSEHGSLQESIAMEPSAGDGGGPPRKRSADQLNEDMDRMFEDEGAKEDFSLSQLSSPAMTSNPWSPGYGDDSQVCDADDLRIHDSDIKYHRSDTFPHVHSPLKPQYRQGSRRGSRKSRNSESSQDADKHEKEEKEEPETAKLLEKDEKDNDKEKEKKDTGVFFQIGDPELAEGWSVGTETRGRGHKDSTMESDAEEHSPLLADAAKPKSIIRMAEPEPTYIDDSGRKKTRVQFDIGEEEQPDLEHRTRKRRSHKSRRSDTAEDPAWRRHLGSEHNLQSCASISSAPTTEEEAMNLAEHDLDVMSSHRFDDPSAYRRPKVRARSSVSSIIHVSHKDEGHVKKKAKSTSDRQLPIMKKSYDHSPHEVFVELDELKYTEAGLQWKETARWIKYEENVEAVDNRWGKPHLAFLNFHALFSLRKGLEAGAVLLDLEERDLPSIAGRVVDKMIACDQIPADQREAVIRVLLLRHKHIRENQSSFRLPSLGSKSTLVSSDEKLSRSATAGSLDGGSLRSSVRKAGLSNLFHVNTFSNFLRHNSVDDATNVVSNGDVSKDNVAIKRSVSHESYTQIDIDGDGGRKDDVCKNKELMKKIPEGAEATAVLVGAVDFLKHPTIAFVRLAEGVMMDNLVEVPIPVRFMFVLLGPFHGEMDYHEVGRSISTLMSDKGFHEVAYRAHSRGQLLSAINEFLNASIVLPPTDWSNKDLVPVDEIQEKASQMIKKKESIRSKRIQAEQETSVAVAGAGDGGDKKPPPRDPLIRTGKPFYGLVQDIKIRYALYLSDLRDGLDGQVAAAAIFIFFAALSAAITFGGMYGDKTDDFVGVGETLLMSSVNGLIFALFAAQPLLIVGATGPLMIFDLSLYSFANTYELDFLSLRVWIGFWMTVFGLLVAAFEAVAIVKKMTRFTEEIFSTLVCIIFIYESFVKLIEIFKLHPLIADYGNATQMIKQEEMANSTLPNTTMELLNETASANGIIENGTLINATDSNGDEVTVVLPQPNTALLSFILMFGTFIIAFKLKHFRNSKYLGRSVRRALGDFGVPISIVLMVLLDFFIEDTYTDKLTMPKGIQPSNPAVRGWLINPFGVTKALPVWCIFMAAPASLLLFFLIFLEENICHLILSKPEKNMVKGSGFHWDIVLSCSINLVSGLFGAPFMGPACVRTVSHTSALTVMSSTHAPGESPKIVGVKEQRVSAIVVSVLIGLSVLLGSVLNLVPKAVLFGIFLYMGISSTAGIHFLERLILVLMPVKHHPNVPYVKKVRTWKMHAFTGIQLLMVVILWIVKQSPAALCFPFVLMLLIPIRLYLLPYAFTNPELSALDGKEASVATDPEDEPDFFEETHGSSRVVSPDSWMDYTKRRASYTILSEVHVHAQGIYTCAPPTTCRLGSGAPSTGTTSGQI</sequence>
<dbReference type="Gene3D" id="1.10.287.570">
    <property type="entry name" value="Helical hairpin bin"/>
    <property type="match status" value="1"/>
</dbReference>
<dbReference type="Pfam" id="PF00955">
    <property type="entry name" value="HCO3_cotransp"/>
    <property type="match status" value="1"/>
</dbReference>
<evidence type="ECO:0000256" key="6">
    <source>
        <dbReference type="ARBA" id="ARBA00022989"/>
    </source>
</evidence>
<evidence type="ECO:0000313" key="14">
    <source>
        <dbReference type="Proteomes" id="UP001487740"/>
    </source>
</evidence>
<dbReference type="NCBIfam" id="TIGR00834">
    <property type="entry name" value="ae"/>
    <property type="match status" value="1"/>
</dbReference>
<feature type="transmembrane region" description="Helical" evidence="9">
    <location>
        <begin position="1342"/>
        <end position="1361"/>
    </location>
</feature>
<feature type="transmembrane region" description="Helical" evidence="9">
    <location>
        <begin position="1438"/>
        <end position="1459"/>
    </location>
</feature>
<evidence type="ECO:0000313" key="13">
    <source>
        <dbReference type="EMBL" id="KAK8381274.1"/>
    </source>
</evidence>
<keyword evidence="14" id="KW-1185">Reference proteome</keyword>
<dbReference type="InterPro" id="IPR003020">
    <property type="entry name" value="HCO3_transpt_euk"/>
</dbReference>
<dbReference type="Pfam" id="PF07565">
    <property type="entry name" value="Band_3_cyto"/>
    <property type="match status" value="1"/>
</dbReference>
<feature type="compositionally biased region" description="Basic and acidic residues" evidence="10">
    <location>
        <begin position="899"/>
        <end position="909"/>
    </location>
</feature>
<keyword evidence="8 9" id="KW-0472">Membrane</keyword>
<name>A0AAW0T0P0_SCYPA</name>
<feature type="transmembrane region" description="Helical" evidence="9">
    <location>
        <begin position="1240"/>
        <end position="1261"/>
    </location>
</feature>
<feature type="transmembrane region" description="Helical" evidence="9">
    <location>
        <begin position="1152"/>
        <end position="1169"/>
    </location>
</feature>
<feature type="compositionally biased region" description="Basic and acidic residues" evidence="10">
    <location>
        <begin position="281"/>
        <end position="315"/>
    </location>
</feature>
<keyword evidence="6 9" id="KW-1133">Transmembrane helix</keyword>
<proteinExistence type="inferred from homology"/>
<dbReference type="PANTHER" id="PTHR11453">
    <property type="entry name" value="ANION EXCHANGE PROTEIN"/>
    <property type="match status" value="1"/>
</dbReference>
<dbReference type="GO" id="GO:0005886">
    <property type="term" value="C:plasma membrane"/>
    <property type="evidence" value="ECO:0007669"/>
    <property type="project" value="UniProtKB-SubCell"/>
</dbReference>
<feature type="compositionally biased region" description="Basic and acidic residues" evidence="10">
    <location>
        <begin position="336"/>
        <end position="345"/>
    </location>
</feature>
<feature type="transmembrane region" description="Helical" evidence="9">
    <location>
        <begin position="1189"/>
        <end position="1205"/>
    </location>
</feature>
<dbReference type="InterPro" id="IPR011531">
    <property type="entry name" value="HCO3_transpt-like_TM_dom"/>
</dbReference>
<dbReference type="SUPFAM" id="SSF55804">
    <property type="entry name" value="Phoshotransferase/anion transport protein"/>
    <property type="match status" value="1"/>
</dbReference>
<feature type="transmembrane region" description="Helical" evidence="9">
    <location>
        <begin position="1029"/>
        <end position="1049"/>
    </location>
</feature>
<feature type="compositionally biased region" description="Basic and acidic residues" evidence="10">
    <location>
        <begin position="413"/>
        <end position="428"/>
    </location>
</feature>
<dbReference type="GO" id="GO:0015701">
    <property type="term" value="P:bicarbonate transport"/>
    <property type="evidence" value="ECO:0007669"/>
    <property type="project" value="TreeGrafter"/>
</dbReference>
<evidence type="ECO:0000256" key="8">
    <source>
        <dbReference type="ARBA" id="ARBA00023136"/>
    </source>
</evidence>
<evidence type="ECO:0000256" key="4">
    <source>
        <dbReference type="ARBA" id="ARBA00022475"/>
    </source>
</evidence>
<evidence type="ECO:0000256" key="10">
    <source>
        <dbReference type="SAM" id="MobiDB-lite"/>
    </source>
</evidence>